<feature type="chain" id="PRO_5046729628" evidence="1">
    <location>
        <begin position="33"/>
        <end position="307"/>
    </location>
</feature>
<keyword evidence="3" id="KW-1185">Reference proteome</keyword>
<accession>A0ABN8WZX5</accession>
<keyword evidence="1" id="KW-0732">Signal</keyword>
<gene>
    <name evidence="2" type="ORF">MSZNOR_1294</name>
</gene>
<sequence length="307" mass="31231">MTGTNHNMKTTVTVLALIGAVGGAVSTTSAHAHATFNIAGYGDGAAGSINGNDGTPGTDAGGVWTNGGVGYTGALPVMWYAGMHSATSTRTIETGTPTSANGNSLQRQIADFNASNDSDLPTDRMLRVGGSSWSDPANGGQGWGHGLDFGLIHWSCGGSVQGCLDAGISGFKLTLADDLADGGANLKLGYALYGGWDRGSEAFRHDTFVTSPVPVSNPLGSNDLTLIGWGVASAVGETLSQTFDLNTHHGGEYTVIIGALGGVDGNYQLTIEPVVQPVPIPAAVWLFGSALVGVVTIGWRAPRPTAT</sequence>
<feature type="signal peptide" evidence="1">
    <location>
        <begin position="1"/>
        <end position="32"/>
    </location>
</feature>
<evidence type="ECO:0000313" key="2">
    <source>
        <dbReference type="EMBL" id="CAI8785032.1"/>
    </source>
</evidence>
<name>A0ABN8WZX5_9GAMM</name>
<proteinExistence type="predicted"/>
<dbReference type="EMBL" id="OX458333">
    <property type="protein sequence ID" value="CAI8785032.1"/>
    <property type="molecule type" value="Genomic_DNA"/>
</dbReference>
<reference evidence="2 3" key="1">
    <citation type="submission" date="2023-03" db="EMBL/GenBank/DDBJ databases">
        <authorList>
            <person name="Pearce D."/>
        </authorList>
    </citation>
    <scope>NUCLEOTIDE SEQUENCE [LARGE SCALE GENOMIC DNA]</scope>
    <source>
        <strain evidence="2">Msz</strain>
    </source>
</reference>
<evidence type="ECO:0000256" key="1">
    <source>
        <dbReference type="SAM" id="SignalP"/>
    </source>
</evidence>
<dbReference type="Proteomes" id="UP001162030">
    <property type="component" value="Chromosome"/>
</dbReference>
<protein>
    <submittedName>
        <fullName evidence="2">Uncharacterized protein</fullName>
    </submittedName>
</protein>
<organism evidence="2 3">
    <name type="scientific">Methylocaldum szegediense</name>
    <dbReference type="NCBI Taxonomy" id="73780"/>
    <lineage>
        <taxon>Bacteria</taxon>
        <taxon>Pseudomonadati</taxon>
        <taxon>Pseudomonadota</taxon>
        <taxon>Gammaproteobacteria</taxon>
        <taxon>Methylococcales</taxon>
        <taxon>Methylococcaceae</taxon>
        <taxon>Methylocaldum</taxon>
    </lineage>
</organism>
<evidence type="ECO:0000313" key="3">
    <source>
        <dbReference type="Proteomes" id="UP001162030"/>
    </source>
</evidence>